<evidence type="ECO:0000313" key="1">
    <source>
        <dbReference type="EMBL" id="KAH9359490.1"/>
    </source>
</evidence>
<sequence length="143" mass="16728">MKTASEAADPLNVLISEPGQASRQAHRQNYGIQFPEEYYRVAIYVPHMNSLTAFLARRFSEHNVKSVQLLQLHLAKMKYLSCVEFHAIADELPAFYSIENLKKEGISWYEIWRNETADSSKYLTPNFCLRPSHCFQSKQKQWR</sequence>
<dbReference type="EMBL" id="JABSTR010000001">
    <property type="protein sequence ID" value="KAH9359490.1"/>
    <property type="molecule type" value="Genomic_DNA"/>
</dbReference>
<protein>
    <submittedName>
        <fullName evidence="1">Uncharacterized protein</fullName>
    </submittedName>
</protein>
<proteinExistence type="predicted"/>
<comment type="caution">
    <text evidence="1">The sequence shown here is derived from an EMBL/GenBank/DDBJ whole genome shotgun (WGS) entry which is preliminary data.</text>
</comment>
<gene>
    <name evidence="1" type="ORF">HPB48_000440</name>
</gene>
<name>A0A9J6F963_HAELO</name>
<dbReference type="Proteomes" id="UP000821853">
    <property type="component" value="Chromosome 1"/>
</dbReference>
<evidence type="ECO:0000313" key="2">
    <source>
        <dbReference type="Proteomes" id="UP000821853"/>
    </source>
</evidence>
<dbReference type="AlphaFoldDB" id="A0A9J6F963"/>
<organism evidence="1 2">
    <name type="scientific">Haemaphysalis longicornis</name>
    <name type="common">Bush tick</name>
    <dbReference type="NCBI Taxonomy" id="44386"/>
    <lineage>
        <taxon>Eukaryota</taxon>
        <taxon>Metazoa</taxon>
        <taxon>Ecdysozoa</taxon>
        <taxon>Arthropoda</taxon>
        <taxon>Chelicerata</taxon>
        <taxon>Arachnida</taxon>
        <taxon>Acari</taxon>
        <taxon>Parasitiformes</taxon>
        <taxon>Ixodida</taxon>
        <taxon>Ixodoidea</taxon>
        <taxon>Ixodidae</taxon>
        <taxon>Haemaphysalinae</taxon>
        <taxon>Haemaphysalis</taxon>
    </lineage>
</organism>
<keyword evidence="2" id="KW-1185">Reference proteome</keyword>
<dbReference type="OrthoDB" id="6508656at2759"/>
<accession>A0A9J6F963</accession>
<dbReference type="VEuPathDB" id="VectorBase:HLOH_048012"/>
<reference evidence="1 2" key="1">
    <citation type="journal article" date="2020" name="Cell">
        <title>Large-Scale Comparative Analyses of Tick Genomes Elucidate Their Genetic Diversity and Vector Capacities.</title>
        <authorList>
            <consortium name="Tick Genome and Microbiome Consortium (TIGMIC)"/>
            <person name="Jia N."/>
            <person name="Wang J."/>
            <person name="Shi W."/>
            <person name="Du L."/>
            <person name="Sun Y."/>
            <person name="Zhan W."/>
            <person name="Jiang J.F."/>
            <person name="Wang Q."/>
            <person name="Zhang B."/>
            <person name="Ji P."/>
            <person name="Bell-Sakyi L."/>
            <person name="Cui X.M."/>
            <person name="Yuan T.T."/>
            <person name="Jiang B.G."/>
            <person name="Yang W.F."/>
            <person name="Lam T.T."/>
            <person name="Chang Q.C."/>
            <person name="Ding S.J."/>
            <person name="Wang X.J."/>
            <person name="Zhu J.G."/>
            <person name="Ruan X.D."/>
            <person name="Zhao L."/>
            <person name="Wei J.T."/>
            <person name="Ye R.Z."/>
            <person name="Que T.C."/>
            <person name="Du C.H."/>
            <person name="Zhou Y.H."/>
            <person name="Cheng J.X."/>
            <person name="Dai P.F."/>
            <person name="Guo W.B."/>
            <person name="Han X.H."/>
            <person name="Huang E.J."/>
            <person name="Li L.F."/>
            <person name="Wei W."/>
            <person name="Gao Y.C."/>
            <person name="Liu J.Z."/>
            <person name="Shao H.Z."/>
            <person name="Wang X."/>
            <person name="Wang C.C."/>
            <person name="Yang T.C."/>
            <person name="Huo Q.B."/>
            <person name="Li W."/>
            <person name="Chen H.Y."/>
            <person name="Chen S.E."/>
            <person name="Zhou L.G."/>
            <person name="Ni X.B."/>
            <person name="Tian J.H."/>
            <person name="Sheng Y."/>
            <person name="Liu T."/>
            <person name="Pan Y.S."/>
            <person name="Xia L.Y."/>
            <person name="Li J."/>
            <person name="Zhao F."/>
            <person name="Cao W.C."/>
        </authorList>
    </citation>
    <scope>NUCLEOTIDE SEQUENCE [LARGE SCALE GENOMIC DNA]</scope>
    <source>
        <strain evidence="1">HaeL-2018</strain>
    </source>
</reference>